<dbReference type="InterPro" id="IPR023400">
    <property type="entry name" value="RecA_C_sf"/>
</dbReference>
<dbReference type="Gene3D" id="1.10.8.270">
    <property type="entry name" value="putative rabgap domain of human tbc1 domain family member 14 like domains"/>
    <property type="match status" value="1"/>
</dbReference>
<proteinExistence type="predicted"/>
<dbReference type="InterPro" id="IPR035969">
    <property type="entry name" value="Rab-GAP_TBC_sf"/>
</dbReference>
<dbReference type="Proteomes" id="UP000321393">
    <property type="component" value="Unassembled WGS sequence"/>
</dbReference>
<reference evidence="1 2" key="1">
    <citation type="submission" date="2019-08" db="EMBL/GenBank/DDBJ databases">
        <title>Draft genome sequences of two oriental melons (Cucumis melo L. var makuwa).</title>
        <authorList>
            <person name="Kwon S.-Y."/>
        </authorList>
    </citation>
    <scope>NUCLEOTIDE SEQUENCE [LARGE SCALE GENOMIC DNA]</scope>
    <source>
        <strain evidence="2">cv. SW 3</strain>
        <tissue evidence="1">Leaf</tissue>
    </source>
</reference>
<evidence type="ECO:0000313" key="1">
    <source>
        <dbReference type="EMBL" id="KAA0038217.1"/>
    </source>
</evidence>
<dbReference type="OrthoDB" id="294251at2759"/>
<accession>A0A5A7T9C6</accession>
<gene>
    <name evidence="1" type="ORF">E6C27_scaffold270G00550</name>
</gene>
<dbReference type="EMBL" id="SSTE01018746">
    <property type="protein sequence ID" value="KAA0038217.1"/>
    <property type="molecule type" value="Genomic_DNA"/>
</dbReference>
<dbReference type="SUPFAM" id="SSF54752">
    <property type="entry name" value="RecA protein, C-terminal domain"/>
    <property type="match status" value="1"/>
</dbReference>
<evidence type="ECO:0000313" key="2">
    <source>
        <dbReference type="Proteomes" id="UP000321393"/>
    </source>
</evidence>
<dbReference type="SUPFAM" id="SSF47923">
    <property type="entry name" value="Ypt/Rab-GAP domain of gyp1p"/>
    <property type="match status" value="1"/>
</dbReference>
<comment type="caution">
    <text evidence="1">The sequence shown here is derived from an EMBL/GenBank/DDBJ whole genome shotgun (WGS) entry which is preliminary data.</text>
</comment>
<name>A0A5A7T9C6_CUCMM</name>
<protein>
    <submittedName>
        <fullName evidence="1">DNA repair protein recA-like protein 1</fullName>
    </submittedName>
</protein>
<dbReference type="STRING" id="1194695.A0A5A7T9C6"/>
<sequence length="135" mass="15629">MQMMSSPRAPRKRRAAATGTVQDKFMKRKFMRSSHSLKSTFPNGMRFLTDLLLLYMSEEDAFWLLAELLKGEVHAPMEGLYMAKGDEEIEIRVHVRVQKSKGCILDCAEIMEIVVKKGLWYSYGDLREETKLYST</sequence>
<dbReference type="AlphaFoldDB" id="A0A5A7T9C6"/>
<organism evidence="1 2">
    <name type="scientific">Cucumis melo var. makuwa</name>
    <name type="common">Oriental melon</name>
    <dbReference type="NCBI Taxonomy" id="1194695"/>
    <lineage>
        <taxon>Eukaryota</taxon>
        <taxon>Viridiplantae</taxon>
        <taxon>Streptophyta</taxon>
        <taxon>Embryophyta</taxon>
        <taxon>Tracheophyta</taxon>
        <taxon>Spermatophyta</taxon>
        <taxon>Magnoliopsida</taxon>
        <taxon>eudicotyledons</taxon>
        <taxon>Gunneridae</taxon>
        <taxon>Pentapetalae</taxon>
        <taxon>rosids</taxon>
        <taxon>fabids</taxon>
        <taxon>Cucurbitales</taxon>
        <taxon>Cucurbitaceae</taxon>
        <taxon>Benincaseae</taxon>
        <taxon>Cucumis</taxon>
    </lineage>
</organism>